<evidence type="ECO:0008006" key="4">
    <source>
        <dbReference type="Google" id="ProtNLM"/>
    </source>
</evidence>
<name>A0ABX1JNA7_9MICC</name>
<organism evidence="2 3">
    <name type="scientific">Arthrobacter deserti</name>
    <dbReference type="NCBI Taxonomy" id="1742687"/>
    <lineage>
        <taxon>Bacteria</taxon>
        <taxon>Bacillati</taxon>
        <taxon>Actinomycetota</taxon>
        <taxon>Actinomycetes</taxon>
        <taxon>Micrococcales</taxon>
        <taxon>Micrococcaceae</taxon>
        <taxon>Arthrobacter</taxon>
    </lineage>
</organism>
<evidence type="ECO:0000313" key="2">
    <source>
        <dbReference type="EMBL" id="NKX49307.1"/>
    </source>
</evidence>
<sequence length="113" mass="11786">MDAKLSVVLQIDLEDKFVNIAVSGSLTETTQKALRPLIQRARSLGVAVSIDLSGAGRIEPAGLDLLRQTIANVCSGRPGSPVKLLVPEPLPGQLGGPEAAAYDGSRARARSAR</sequence>
<keyword evidence="3" id="KW-1185">Reference proteome</keyword>
<dbReference type="EMBL" id="JAAZSR010000010">
    <property type="protein sequence ID" value="NKX49307.1"/>
    <property type="molecule type" value="Genomic_DNA"/>
</dbReference>
<reference evidence="2 3" key="1">
    <citation type="submission" date="2020-04" db="EMBL/GenBank/DDBJ databases">
        <authorList>
            <person name="Liu S."/>
        </authorList>
    </citation>
    <scope>NUCLEOTIDE SEQUENCE [LARGE SCALE GENOMIC DNA]</scope>
    <source>
        <strain evidence="2 3">CGMCC 1.15091</strain>
    </source>
</reference>
<evidence type="ECO:0000313" key="3">
    <source>
        <dbReference type="Proteomes" id="UP000523795"/>
    </source>
</evidence>
<evidence type="ECO:0000256" key="1">
    <source>
        <dbReference type="SAM" id="MobiDB-lite"/>
    </source>
</evidence>
<gene>
    <name evidence="2" type="ORF">HER39_01665</name>
</gene>
<protein>
    <recommendedName>
        <fullName evidence="4">STAS domain-containing protein</fullName>
    </recommendedName>
</protein>
<proteinExistence type="predicted"/>
<dbReference type="Proteomes" id="UP000523795">
    <property type="component" value="Unassembled WGS sequence"/>
</dbReference>
<feature type="region of interest" description="Disordered" evidence="1">
    <location>
        <begin position="88"/>
        <end position="113"/>
    </location>
</feature>
<feature type="non-terminal residue" evidence="2">
    <location>
        <position position="113"/>
    </location>
</feature>
<accession>A0ABX1JNA7</accession>
<comment type="caution">
    <text evidence="2">The sequence shown here is derived from an EMBL/GenBank/DDBJ whole genome shotgun (WGS) entry which is preliminary data.</text>
</comment>